<dbReference type="AlphaFoldDB" id="A0A5C3L6Q5"/>
<feature type="transmembrane region" description="Helical" evidence="2">
    <location>
        <begin position="128"/>
        <end position="157"/>
    </location>
</feature>
<dbReference type="Pfam" id="PF20151">
    <property type="entry name" value="DUF6533"/>
    <property type="match status" value="1"/>
</dbReference>
<keyword evidence="5" id="KW-1185">Reference proteome</keyword>
<evidence type="ECO:0000256" key="1">
    <source>
        <dbReference type="SAM" id="MobiDB-lite"/>
    </source>
</evidence>
<sequence length="359" mass="39382">MSAVAASAPDVALVHFDLFTRNASSLAALVLVICEYLRNFEDEVQYIWRWPLNRVKYIYLISRYISLGGLAANCAALLVGPLATPPHPVHYCRGWFSGLTFVSCFVLFAIDAVAMLRVYALYNRNARIGAFFASLLLTEATLVTTCTSTTVGIVPFTPICDVAKTPWQVLYFTCGVLATQLSLTFFTFKKRKAMAGQRQIPIIKLVFREGTWMSTLVFCIFMFIVPYSLITGTSKPHIVLIWPTSLLSNAVCRVILNMHRIPSPGRSLRSPTIGTDADIQFTSFFMSDNVSASLRREDLSHHGSLGLTFDAQSLPDTDSLSFLSLGGRTTPTPSVASSVSIGIPPRTPINNGPGPTSTY</sequence>
<proteinExistence type="predicted"/>
<feature type="transmembrane region" description="Helical" evidence="2">
    <location>
        <begin position="169"/>
        <end position="188"/>
    </location>
</feature>
<feature type="transmembrane region" description="Helical" evidence="2">
    <location>
        <begin position="57"/>
        <end position="83"/>
    </location>
</feature>
<dbReference type="OrthoDB" id="3044561at2759"/>
<keyword evidence="2" id="KW-0812">Transmembrane</keyword>
<feature type="compositionally biased region" description="Low complexity" evidence="1">
    <location>
        <begin position="329"/>
        <end position="340"/>
    </location>
</feature>
<feature type="region of interest" description="Disordered" evidence="1">
    <location>
        <begin position="329"/>
        <end position="359"/>
    </location>
</feature>
<gene>
    <name evidence="4" type="ORF">FA15DRAFT_593431</name>
</gene>
<evidence type="ECO:0000256" key="2">
    <source>
        <dbReference type="SAM" id="Phobius"/>
    </source>
</evidence>
<feature type="domain" description="DUF6533" evidence="3">
    <location>
        <begin position="25"/>
        <end position="67"/>
    </location>
</feature>
<dbReference type="Proteomes" id="UP000307440">
    <property type="component" value="Unassembled WGS sequence"/>
</dbReference>
<dbReference type="InterPro" id="IPR045340">
    <property type="entry name" value="DUF6533"/>
</dbReference>
<feature type="transmembrane region" description="Helical" evidence="2">
    <location>
        <begin position="95"/>
        <end position="116"/>
    </location>
</feature>
<accession>A0A5C3L6Q5</accession>
<evidence type="ECO:0000313" key="5">
    <source>
        <dbReference type="Proteomes" id="UP000307440"/>
    </source>
</evidence>
<dbReference type="STRING" id="230819.A0A5C3L6Q5"/>
<evidence type="ECO:0000313" key="4">
    <source>
        <dbReference type="EMBL" id="TFK23898.1"/>
    </source>
</evidence>
<feature type="compositionally biased region" description="Polar residues" evidence="1">
    <location>
        <begin position="348"/>
        <end position="359"/>
    </location>
</feature>
<name>A0A5C3L6Q5_COPMA</name>
<dbReference type="EMBL" id="ML210210">
    <property type="protein sequence ID" value="TFK23898.1"/>
    <property type="molecule type" value="Genomic_DNA"/>
</dbReference>
<protein>
    <recommendedName>
        <fullName evidence="3">DUF6533 domain-containing protein</fullName>
    </recommendedName>
</protein>
<evidence type="ECO:0000259" key="3">
    <source>
        <dbReference type="Pfam" id="PF20151"/>
    </source>
</evidence>
<feature type="transmembrane region" description="Helical" evidence="2">
    <location>
        <begin position="209"/>
        <end position="230"/>
    </location>
</feature>
<organism evidence="4 5">
    <name type="scientific">Coprinopsis marcescibilis</name>
    <name type="common">Agaric fungus</name>
    <name type="synonym">Psathyrella marcescibilis</name>
    <dbReference type="NCBI Taxonomy" id="230819"/>
    <lineage>
        <taxon>Eukaryota</taxon>
        <taxon>Fungi</taxon>
        <taxon>Dikarya</taxon>
        <taxon>Basidiomycota</taxon>
        <taxon>Agaricomycotina</taxon>
        <taxon>Agaricomycetes</taxon>
        <taxon>Agaricomycetidae</taxon>
        <taxon>Agaricales</taxon>
        <taxon>Agaricineae</taxon>
        <taxon>Psathyrellaceae</taxon>
        <taxon>Coprinopsis</taxon>
    </lineage>
</organism>
<keyword evidence="2" id="KW-0472">Membrane</keyword>
<keyword evidence="2" id="KW-1133">Transmembrane helix</keyword>
<reference evidence="4 5" key="1">
    <citation type="journal article" date="2019" name="Nat. Ecol. Evol.">
        <title>Megaphylogeny resolves global patterns of mushroom evolution.</title>
        <authorList>
            <person name="Varga T."/>
            <person name="Krizsan K."/>
            <person name="Foldi C."/>
            <person name="Dima B."/>
            <person name="Sanchez-Garcia M."/>
            <person name="Sanchez-Ramirez S."/>
            <person name="Szollosi G.J."/>
            <person name="Szarkandi J.G."/>
            <person name="Papp V."/>
            <person name="Albert L."/>
            <person name="Andreopoulos W."/>
            <person name="Angelini C."/>
            <person name="Antonin V."/>
            <person name="Barry K.W."/>
            <person name="Bougher N.L."/>
            <person name="Buchanan P."/>
            <person name="Buyck B."/>
            <person name="Bense V."/>
            <person name="Catcheside P."/>
            <person name="Chovatia M."/>
            <person name="Cooper J."/>
            <person name="Damon W."/>
            <person name="Desjardin D."/>
            <person name="Finy P."/>
            <person name="Geml J."/>
            <person name="Haridas S."/>
            <person name="Hughes K."/>
            <person name="Justo A."/>
            <person name="Karasinski D."/>
            <person name="Kautmanova I."/>
            <person name="Kiss B."/>
            <person name="Kocsube S."/>
            <person name="Kotiranta H."/>
            <person name="LaButti K.M."/>
            <person name="Lechner B.E."/>
            <person name="Liimatainen K."/>
            <person name="Lipzen A."/>
            <person name="Lukacs Z."/>
            <person name="Mihaltcheva S."/>
            <person name="Morgado L.N."/>
            <person name="Niskanen T."/>
            <person name="Noordeloos M.E."/>
            <person name="Ohm R.A."/>
            <person name="Ortiz-Santana B."/>
            <person name="Ovrebo C."/>
            <person name="Racz N."/>
            <person name="Riley R."/>
            <person name="Savchenko A."/>
            <person name="Shiryaev A."/>
            <person name="Soop K."/>
            <person name="Spirin V."/>
            <person name="Szebenyi C."/>
            <person name="Tomsovsky M."/>
            <person name="Tulloss R.E."/>
            <person name="Uehling J."/>
            <person name="Grigoriev I.V."/>
            <person name="Vagvolgyi C."/>
            <person name="Papp T."/>
            <person name="Martin F.M."/>
            <person name="Miettinen O."/>
            <person name="Hibbett D.S."/>
            <person name="Nagy L.G."/>
        </authorList>
    </citation>
    <scope>NUCLEOTIDE SEQUENCE [LARGE SCALE GENOMIC DNA]</scope>
    <source>
        <strain evidence="4 5">CBS 121175</strain>
    </source>
</reference>